<dbReference type="GO" id="GO:0004713">
    <property type="term" value="F:protein tyrosine kinase activity"/>
    <property type="evidence" value="ECO:0007669"/>
    <property type="project" value="InterPro"/>
</dbReference>
<accession>A0A175YGL2</accession>
<dbReference type="InterPro" id="IPR020635">
    <property type="entry name" value="Tyr_kinase_cat_dom"/>
</dbReference>
<evidence type="ECO:0000313" key="3">
    <source>
        <dbReference type="EMBL" id="KZM81962.1"/>
    </source>
</evidence>
<dbReference type="GO" id="GO:0005524">
    <property type="term" value="F:ATP binding"/>
    <property type="evidence" value="ECO:0007669"/>
    <property type="project" value="UniProtKB-UniRule"/>
</dbReference>
<keyword evidence="1" id="KW-0067">ATP-binding</keyword>
<feature type="binding site" evidence="1">
    <location>
        <position position="66"/>
    </location>
    <ligand>
        <name>ATP</name>
        <dbReference type="ChEBI" id="CHEBI:30616"/>
    </ligand>
</feature>
<dbReference type="PANTHER" id="PTHR45631">
    <property type="entry name" value="OS07G0107800 PROTEIN-RELATED"/>
    <property type="match status" value="1"/>
</dbReference>
<comment type="caution">
    <text evidence="3">The sequence shown here is derived from an EMBL/GenBank/DDBJ whole genome shotgun (WGS) entry which is preliminary data.</text>
</comment>
<name>A0A175YGL2_DAUCS</name>
<dbReference type="PANTHER" id="PTHR45631:SF202">
    <property type="entry name" value="SENESCENCE-INDUCED RECEPTOR-LIKE SERINE_THREONINE-PROTEIN KINASE"/>
    <property type="match status" value="1"/>
</dbReference>
<dbReference type="Gramene" id="KZM81962">
    <property type="protein sequence ID" value="KZM81962"/>
    <property type="gene ID" value="DCAR_029575"/>
</dbReference>
<dbReference type="InterPro" id="IPR011009">
    <property type="entry name" value="Kinase-like_dom_sf"/>
</dbReference>
<dbReference type="SUPFAM" id="SSF56112">
    <property type="entry name" value="Protein kinase-like (PK-like)"/>
    <property type="match status" value="1"/>
</dbReference>
<dbReference type="EMBL" id="LNRQ01000009">
    <property type="protein sequence ID" value="KZM81962.1"/>
    <property type="molecule type" value="Genomic_DNA"/>
</dbReference>
<dbReference type="InterPro" id="IPR000719">
    <property type="entry name" value="Prot_kinase_dom"/>
</dbReference>
<dbReference type="InterPro" id="IPR017441">
    <property type="entry name" value="Protein_kinase_ATP_BS"/>
</dbReference>
<dbReference type="Pfam" id="PF07714">
    <property type="entry name" value="PK_Tyr_Ser-Thr"/>
    <property type="match status" value="1"/>
</dbReference>
<dbReference type="PROSITE" id="PS00107">
    <property type="entry name" value="PROTEIN_KINASE_ATP"/>
    <property type="match status" value="1"/>
</dbReference>
<dbReference type="Gene3D" id="1.10.510.10">
    <property type="entry name" value="Transferase(Phosphotransferase) domain 1"/>
    <property type="match status" value="1"/>
</dbReference>
<gene>
    <name evidence="3" type="ORF">DCAR_029575</name>
</gene>
<dbReference type="PROSITE" id="PS50011">
    <property type="entry name" value="PROTEIN_KINASE_DOM"/>
    <property type="match status" value="1"/>
</dbReference>
<reference evidence="3" key="1">
    <citation type="journal article" date="2016" name="Nat. Genet.">
        <title>A high-quality carrot genome assembly provides new insights into carotenoid accumulation and asterid genome evolution.</title>
        <authorList>
            <person name="Iorizzo M."/>
            <person name="Ellison S."/>
            <person name="Senalik D."/>
            <person name="Zeng P."/>
            <person name="Satapoomin P."/>
            <person name="Huang J."/>
            <person name="Bowman M."/>
            <person name="Iovene M."/>
            <person name="Sanseverino W."/>
            <person name="Cavagnaro P."/>
            <person name="Yildiz M."/>
            <person name="Macko-Podgorni A."/>
            <person name="Moranska E."/>
            <person name="Grzebelus E."/>
            <person name="Grzebelus D."/>
            <person name="Ashrafi H."/>
            <person name="Zheng Z."/>
            <person name="Cheng S."/>
            <person name="Spooner D."/>
            <person name="Van Deynze A."/>
            <person name="Simon P."/>
        </authorList>
    </citation>
    <scope>NUCLEOTIDE SEQUENCE [LARGE SCALE GENOMIC DNA]</scope>
    <source>
        <tissue evidence="3">Leaf</tissue>
    </source>
</reference>
<evidence type="ECO:0000256" key="1">
    <source>
        <dbReference type="PROSITE-ProRule" id="PRU10141"/>
    </source>
</evidence>
<dbReference type="SMART" id="SM00219">
    <property type="entry name" value="TyrKc"/>
    <property type="match status" value="1"/>
</dbReference>
<dbReference type="OMA" id="AFTRNEM"/>
<dbReference type="InterPro" id="IPR001245">
    <property type="entry name" value="Ser-Thr/Tyr_kinase_cat_dom"/>
</dbReference>
<keyword evidence="1" id="KW-0547">Nucleotide-binding</keyword>
<organism evidence="3">
    <name type="scientific">Daucus carota subsp. sativus</name>
    <name type="common">Carrot</name>
    <dbReference type="NCBI Taxonomy" id="79200"/>
    <lineage>
        <taxon>Eukaryota</taxon>
        <taxon>Viridiplantae</taxon>
        <taxon>Streptophyta</taxon>
        <taxon>Embryophyta</taxon>
        <taxon>Tracheophyta</taxon>
        <taxon>Spermatophyta</taxon>
        <taxon>Magnoliopsida</taxon>
        <taxon>eudicotyledons</taxon>
        <taxon>Gunneridae</taxon>
        <taxon>Pentapetalae</taxon>
        <taxon>asterids</taxon>
        <taxon>campanulids</taxon>
        <taxon>Apiales</taxon>
        <taxon>Apiaceae</taxon>
        <taxon>Apioideae</taxon>
        <taxon>Scandiceae</taxon>
        <taxon>Daucinae</taxon>
        <taxon>Daucus</taxon>
        <taxon>Daucus sect. Daucus</taxon>
    </lineage>
</organism>
<sequence length="176" mass="19558">MRRKLRVVKKLGNQPQVNYGVIERQNRQYTYSEVISITRNFQRVLGKGGFGTVYHGYVGDNQVAVKMLSPSSTQGYKEFQSEANLLMSVSHKNLTSMVGYCNEGTNMGIIYEYMANGSLHDHLSGRSNGILSWEVRLQIALDTAQGANLSRGLSQPKQGEAPPQWTSSLGKILLCL</sequence>
<evidence type="ECO:0000259" key="2">
    <source>
        <dbReference type="PROSITE" id="PS50011"/>
    </source>
</evidence>
<protein>
    <recommendedName>
        <fullName evidence="2">Protein kinase domain-containing protein</fullName>
    </recommendedName>
</protein>
<dbReference type="AlphaFoldDB" id="A0A175YGL2"/>
<dbReference type="FunFam" id="3.30.200.20:FF:000394">
    <property type="entry name" value="Leucine-rich repeat receptor-like protein kinase"/>
    <property type="match status" value="1"/>
</dbReference>
<proteinExistence type="predicted"/>
<feature type="domain" description="Protein kinase" evidence="2">
    <location>
        <begin position="39"/>
        <end position="176"/>
    </location>
</feature>